<name>A0A9W8Z694_9PLEO</name>
<reference evidence="2" key="1">
    <citation type="submission" date="2022-10" db="EMBL/GenBank/DDBJ databases">
        <title>Tapping the CABI collections for fungal endophytes: first genome assemblies for Collariella, Neodidymelliopsis, Ascochyta clinopodiicola, Didymella pomorum, Didymosphaeria variabile, Neocosmospora piperis and Neocucurbitaria cava.</title>
        <authorList>
            <person name="Hill R."/>
        </authorList>
    </citation>
    <scope>NUCLEOTIDE SEQUENCE</scope>
    <source>
        <strain evidence="2">IMI 355091</strain>
    </source>
</reference>
<comment type="caution">
    <text evidence="2">The sequence shown here is derived from an EMBL/GenBank/DDBJ whole genome shotgun (WGS) entry which is preliminary data.</text>
</comment>
<gene>
    <name evidence="2" type="ORF">N0V91_008868</name>
</gene>
<dbReference type="EMBL" id="JAPEVA010000093">
    <property type="protein sequence ID" value="KAJ4400190.1"/>
    <property type="molecule type" value="Genomic_DNA"/>
</dbReference>
<feature type="compositionally biased region" description="Polar residues" evidence="1">
    <location>
        <begin position="13"/>
        <end position="22"/>
    </location>
</feature>
<protein>
    <submittedName>
        <fullName evidence="2">Uncharacterized protein</fullName>
    </submittedName>
</protein>
<dbReference type="AlphaFoldDB" id="A0A9W8Z694"/>
<keyword evidence="3" id="KW-1185">Reference proteome</keyword>
<evidence type="ECO:0000313" key="3">
    <source>
        <dbReference type="Proteomes" id="UP001140510"/>
    </source>
</evidence>
<evidence type="ECO:0000256" key="1">
    <source>
        <dbReference type="SAM" id="MobiDB-lite"/>
    </source>
</evidence>
<sequence>MAPTKASKKSVKQPKQATSSGVTKKDKKPRESKKAREKRLVLEAALTITAQNRANSPLLRLPGELRNKIYDCALADRRSAQQRCRLDNFTILIDGKKEYCEIFVQGPRGRISMCC</sequence>
<dbReference type="OrthoDB" id="3645052at2759"/>
<dbReference type="Proteomes" id="UP001140510">
    <property type="component" value="Unassembled WGS sequence"/>
</dbReference>
<evidence type="ECO:0000313" key="2">
    <source>
        <dbReference type="EMBL" id="KAJ4400190.1"/>
    </source>
</evidence>
<accession>A0A9W8Z694</accession>
<feature type="compositionally biased region" description="Basic residues" evidence="1">
    <location>
        <begin position="1"/>
        <end position="12"/>
    </location>
</feature>
<organism evidence="2 3">
    <name type="scientific">Didymella pomorum</name>
    <dbReference type="NCBI Taxonomy" id="749634"/>
    <lineage>
        <taxon>Eukaryota</taxon>
        <taxon>Fungi</taxon>
        <taxon>Dikarya</taxon>
        <taxon>Ascomycota</taxon>
        <taxon>Pezizomycotina</taxon>
        <taxon>Dothideomycetes</taxon>
        <taxon>Pleosporomycetidae</taxon>
        <taxon>Pleosporales</taxon>
        <taxon>Pleosporineae</taxon>
        <taxon>Didymellaceae</taxon>
        <taxon>Didymella</taxon>
    </lineage>
</organism>
<feature type="compositionally biased region" description="Basic and acidic residues" evidence="1">
    <location>
        <begin position="28"/>
        <end position="37"/>
    </location>
</feature>
<proteinExistence type="predicted"/>
<feature type="region of interest" description="Disordered" evidence="1">
    <location>
        <begin position="1"/>
        <end position="37"/>
    </location>
</feature>